<sequence>MQGKDKYVDEKREQNIANCSICGSNQENNFSKFQNNKAPTFLPGLF</sequence>
<evidence type="ECO:0000313" key="2">
    <source>
        <dbReference type="Proteomes" id="UP000011134"/>
    </source>
</evidence>
<protein>
    <submittedName>
        <fullName evidence="1">Uncharacterized protein</fullName>
    </submittedName>
</protein>
<dbReference type="PATRIC" id="fig|1056511.3.peg.424"/>
<proteinExistence type="predicted"/>
<evidence type="ECO:0000313" key="1">
    <source>
        <dbReference type="EMBL" id="ELR67423.1"/>
    </source>
</evidence>
<accession>L8JGP7</accession>
<comment type="caution">
    <text evidence="1">The sequence shown here is derived from an EMBL/GenBank/DDBJ whole genome shotgun (WGS) entry which is preliminary data.</text>
</comment>
<dbReference type="EMBL" id="AMZO01000002">
    <property type="protein sequence ID" value="ELR67423.1"/>
    <property type="molecule type" value="Genomic_DNA"/>
</dbReference>
<name>L8JGP7_9GAMM</name>
<keyword evidence="2" id="KW-1185">Reference proteome</keyword>
<reference evidence="1 2" key="1">
    <citation type="submission" date="2012-12" db="EMBL/GenBank/DDBJ databases">
        <title>Genome Assembly of Photobacterium sp. AK15.</title>
        <authorList>
            <person name="Khatri I."/>
            <person name="Vaidya B."/>
            <person name="Srinivas T.N.R."/>
            <person name="Subramanian S."/>
            <person name="Pinnaka A."/>
        </authorList>
    </citation>
    <scope>NUCLEOTIDE SEQUENCE [LARGE SCALE GENOMIC DNA]</scope>
    <source>
        <strain evidence="1 2">AK15</strain>
    </source>
</reference>
<dbReference type="AlphaFoldDB" id="L8JGP7"/>
<gene>
    <name evidence="1" type="ORF">C942_01352</name>
</gene>
<organism evidence="1 2">
    <name type="scientific">Photobacterium marinum</name>
    <dbReference type="NCBI Taxonomy" id="1056511"/>
    <lineage>
        <taxon>Bacteria</taxon>
        <taxon>Pseudomonadati</taxon>
        <taxon>Pseudomonadota</taxon>
        <taxon>Gammaproteobacteria</taxon>
        <taxon>Vibrionales</taxon>
        <taxon>Vibrionaceae</taxon>
        <taxon>Photobacterium</taxon>
    </lineage>
</organism>
<dbReference type="Proteomes" id="UP000011134">
    <property type="component" value="Unassembled WGS sequence"/>
</dbReference>